<dbReference type="AlphaFoldDB" id="A0A1Y5PF01"/>
<organism evidence="1">
    <name type="scientific">uncultured Microbacterium sp</name>
    <dbReference type="NCBI Taxonomy" id="191216"/>
    <lineage>
        <taxon>Bacteria</taxon>
        <taxon>Bacillati</taxon>
        <taxon>Actinomycetota</taxon>
        <taxon>Actinomycetes</taxon>
        <taxon>Micrococcales</taxon>
        <taxon>Microbacteriaceae</taxon>
        <taxon>Microbacterium</taxon>
        <taxon>environmental samples</taxon>
    </lineage>
</organism>
<gene>
    <name evidence="1" type="ORF">MIPYR_60171</name>
</gene>
<name>A0A1Y5PF01_9MICO</name>
<sequence>MIATPPPGWKADAERAVTRGERLDRAIPSFLLDSPISRVGYWWGTSVGWVWGSLWSTGPVLRRGGLLVFRGMPSWTYGRGGVCVGRCYLTGDGPLTERILRHEAVHAAQWRRYGFLMPVLYLFAGRNPLKNRFEILAGLEDGNYVPRIAGR</sequence>
<dbReference type="RefSeq" id="WP_295577555.1">
    <property type="nucleotide sequence ID" value="NZ_FLQR01000010.1"/>
</dbReference>
<accession>A0A1Y5PF01</accession>
<evidence type="ECO:0000313" key="1">
    <source>
        <dbReference type="EMBL" id="SBS74488.1"/>
    </source>
</evidence>
<protein>
    <submittedName>
        <fullName evidence="1">Fe-S oxidoreductase</fullName>
    </submittedName>
</protein>
<reference evidence="1" key="1">
    <citation type="submission" date="2016-03" db="EMBL/GenBank/DDBJ databases">
        <authorList>
            <person name="Ploux O."/>
        </authorList>
    </citation>
    <scope>NUCLEOTIDE SEQUENCE</scope>
    <source>
        <strain evidence="1">UC1</strain>
    </source>
</reference>
<dbReference type="EMBL" id="FLQR01000010">
    <property type="protein sequence ID" value="SBS74488.1"/>
    <property type="molecule type" value="Genomic_DNA"/>
</dbReference>
<proteinExistence type="predicted"/>